<organism evidence="1 2">
    <name type="scientific">Tetrahymena thermophila (strain SB210)</name>
    <dbReference type="NCBI Taxonomy" id="312017"/>
    <lineage>
        <taxon>Eukaryota</taxon>
        <taxon>Sar</taxon>
        <taxon>Alveolata</taxon>
        <taxon>Ciliophora</taxon>
        <taxon>Intramacronucleata</taxon>
        <taxon>Oligohymenophorea</taxon>
        <taxon>Hymenostomatida</taxon>
        <taxon>Tetrahymenina</taxon>
        <taxon>Tetrahymenidae</taxon>
        <taxon>Tetrahymena</taxon>
    </lineage>
</organism>
<dbReference type="EMBL" id="GG662763">
    <property type="protein sequence ID" value="EAR92146.2"/>
    <property type="molecule type" value="Genomic_DNA"/>
</dbReference>
<name>Q235F7_TETTS</name>
<dbReference type="KEGG" id="tet:TTHERM_00802440"/>
<reference evidence="2" key="1">
    <citation type="journal article" date="2006" name="PLoS Biol.">
        <title>Macronuclear genome sequence of the ciliate Tetrahymena thermophila, a model eukaryote.</title>
        <authorList>
            <person name="Eisen J.A."/>
            <person name="Coyne R.S."/>
            <person name="Wu M."/>
            <person name="Wu D."/>
            <person name="Thiagarajan M."/>
            <person name="Wortman J.R."/>
            <person name="Badger J.H."/>
            <person name="Ren Q."/>
            <person name="Amedeo P."/>
            <person name="Jones K.M."/>
            <person name="Tallon L.J."/>
            <person name="Delcher A.L."/>
            <person name="Salzberg S.L."/>
            <person name="Silva J.C."/>
            <person name="Haas B.J."/>
            <person name="Majoros W.H."/>
            <person name="Farzad M."/>
            <person name="Carlton J.M."/>
            <person name="Smith R.K. Jr."/>
            <person name="Garg J."/>
            <person name="Pearlman R.E."/>
            <person name="Karrer K.M."/>
            <person name="Sun L."/>
            <person name="Manning G."/>
            <person name="Elde N.C."/>
            <person name="Turkewitz A.P."/>
            <person name="Asai D.J."/>
            <person name="Wilkes D.E."/>
            <person name="Wang Y."/>
            <person name="Cai H."/>
            <person name="Collins K."/>
            <person name="Stewart B.A."/>
            <person name="Lee S.R."/>
            <person name="Wilamowska K."/>
            <person name="Weinberg Z."/>
            <person name="Ruzzo W.L."/>
            <person name="Wloga D."/>
            <person name="Gaertig J."/>
            <person name="Frankel J."/>
            <person name="Tsao C.-C."/>
            <person name="Gorovsky M.A."/>
            <person name="Keeling P.J."/>
            <person name="Waller R.F."/>
            <person name="Patron N.J."/>
            <person name="Cherry J.M."/>
            <person name="Stover N.A."/>
            <person name="Krieger C.J."/>
            <person name="del Toro C."/>
            <person name="Ryder H.F."/>
            <person name="Williamson S.C."/>
            <person name="Barbeau R.A."/>
            <person name="Hamilton E.P."/>
            <person name="Orias E."/>
        </authorList>
    </citation>
    <scope>NUCLEOTIDE SEQUENCE [LARGE SCALE GENOMIC DNA]</scope>
    <source>
        <strain evidence="2">SB210</strain>
    </source>
</reference>
<dbReference type="Proteomes" id="UP000009168">
    <property type="component" value="Unassembled WGS sequence"/>
</dbReference>
<dbReference type="AlphaFoldDB" id="Q235F7"/>
<gene>
    <name evidence="1" type="ORF">TTHERM_00802440</name>
</gene>
<evidence type="ECO:0000313" key="2">
    <source>
        <dbReference type="Proteomes" id="UP000009168"/>
    </source>
</evidence>
<proteinExistence type="predicted"/>
<protein>
    <submittedName>
        <fullName evidence="1">Uncharacterized protein</fullName>
    </submittedName>
</protein>
<dbReference type="GeneID" id="7843060"/>
<keyword evidence="2" id="KW-1185">Reference proteome</keyword>
<sequence>MTSIIENGFIRTNNHQSSSHLSSLQYSSSNFKSYDNFNSQSFFANLGVSPQDYTMTYADLEQTLNKYKRGNPSLINQEFKYKITTRHIIQKQDLQNTFKTSTNQQQSSNIKSERLEYEIGRMKTEEDEDINKILKVQQQILDIKKEFEEIKKNNNNKPFSNNDSSSFFQNYQGLSNSKSPKDNTKFFNAPAIEAQNLNYQFKQENINTPNFTIPNTLDTNYLAPTSIQKKSFQFENPQTTINQGTTNYTTYLTESFTPPPTRYAFIVDQFGSDQQSNEKMNTSSLTSLATSQNVFRSSTIKKEDPLNTEELKLSDLAPPYPVYQQDQNIQVQNIDISQLRSDQLQRLSIIKEEEIDESQLESQQFSQRHPQKQNSQHAINVQQNPYINEIRVYIAQHDLDKNQANTLTDNQFKMSQVSQSQSIINKIAEIDQKVKQVLSKSDKKLKE</sequence>
<dbReference type="InParanoid" id="Q235F7"/>
<dbReference type="RefSeq" id="XP_001012391.2">
    <property type="nucleotide sequence ID" value="XM_001012391.2"/>
</dbReference>
<evidence type="ECO:0000313" key="1">
    <source>
        <dbReference type="EMBL" id="EAR92146.2"/>
    </source>
</evidence>
<accession>Q235F7</accession>
<dbReference type="HOGENOM" id="CLU_613245_0_0_1"/>